<dbReference type="SUPFAM" id="SSF51735">
    <property type="entry name" value="NAD(P)-binding Rossmann-fold domains"/>
    <property type="match status" value="1"/>
</dbReference>
<keyword evidence="2" id="KW-0560">Oxidoreductase</keyword>
<organism evidence="4 5">
    <name type="scientific">Lasiosphaeria ovina</name>
    <dbReference type="NCBI Taxonomy" id="92902"/>
    <lineage>
        <taxon>Eukaryota</taxon>
        <taxon>Fungi</taxon>
        <taxon>Dikarya</taxon>
        <taxon>Ascomycota</taxon>
        <taxon>Pezizomycotina</taxon>
        <taxon>Sordariomycetes</taxon>
        <taxon>Sordariomycetidae</taxon>
        <taxon>Sordariales</taxon>
        <taxon>Lasiosphaeriaceae</taxon>
        <taxon>Lasiosphaeria</taxon>
    </lineage>
</organism>
<dbReference type="SMART" id="SM00829">
    <property type="entry name" value="PKS_ER"/>
    <property type="match status" value="1"/>
</dbReference>
<proteinExistence type="inferred from homology"/>
<dbReference type="Gene3D" id="3.90.180.10">
    <property type="entry name" value="Medium-chain alcohol dehydrogenases, catalytic domain"/>
    <property type="match status" value="1"/>
</dbReference>
<dbReference type="InterPro" id="IPR036291">
    <property type="entry name" value="NAD(P)-bd_dom_sf"/>
</dbReference>
<reference evidence="4" key="1">
    <citation type="journal article" date="2023" name="Mol. Phylogenet. Evol.">
        <title>Genome-scale phylogeny and comparative genomics of the fungal order Sordariales.</title>
        <authorList>
            <person name="Hensen N."/>
            <person name="Bonometti L."/>
            <person name="Westerberg I."/>
            <person name="Brannstrom I.O."/>
            <person name="Guillou S."/>
            <person name="Cros-Aarteil S."/>
            <person name="Calhoun S."/>
            <person name="Haridas S."/>
            <person name="Kuo A."/>
            <person name="Mondo S."/>
            <person name="Pangilinan J."/>
            <person name="Riley R."/>
            <person name="LaButti K."/>
            <person name="Andreopoulos B."/>
            <person name="Lipzen A."/>
            <person name="Chen C."/>
            <person name="Yan M."/>
            <person name="Daum C."/>
            <person name="Ng V."/>
            <person name="Clum A."/>
            <person name="Steindorff A."/>
            <person name="Ohm R.A."/>
            <person name="Martin F."/>
            <person name="Silar P."/>
            <person name="Natvig D.O."/>
            <person name="Lalanne C."/>
            <person name="Gautier V."/>
            <person name="Ament-Velasquez S.L."/>
            <person name="Kruys A."/>
            <person name="Hutchinson M.I."/>
            <person name="Powell A.J."/>
            <person name="Barry K."/>
            <person name="Miller A.N."/>
            <person name="Grigoriev I.V."/>
            <person name="Debuchy R."/>
            <person name="Gladieux P."/>
            <person name="Hiltunen Thoren M."/>
            <person name="Johannesson H."/>
        </authorList>
    </citation>
    <scope>NUCLEOTIDE SEQUENCE</scope>
    <source>
        <strain evidence="4">CBS 958.72</strain>
    </source>
</reference>
<feature type="domain" description="Enoyl reductase (ER)" evidence="3">
    <location>
        <begin position="8"/>
        <end position="340"/>
    </location>
</feature>
<dbReference type="CDD" id="cd08249">
    <property type="entry name" value="enoyl_reductase_like"/>
    <property type="match status" value="1"/>
</dbReference>
<dbReference type="EMBL" id="JAULSN010000002">
    <property type="protein sequence ID" value="KAK3380443.1"/>
    <property type="molecule type" value="Genomic_DNA"/>
</dbReference>
<dbReference type="InterPro" id="IPR013154">
    <property type="entry name" value="ADH-like_N"/>
</dbReference>
<dbReference type="Pfam" id="PF00107">
    <property type="entry name" value="ADH_zinc_N"/>
    <property type="match status" value="1"/>
</dbReference>
<dbReference type="Proteomes" id="UP001287356">
    <property type="component" value="Unassembled WGS sequence"/>
</dbReference>
<accession>A0AAE0NFA9</accession>
<evidence type="ECO:0000256" key="2">
    <source>
        <dbReference type="ARBA" id="ARBA00023002"/>
    </source>
</evidence>
<keyword evidence="5" id="KW-1185">Reference proteome</keyword>
<dbReference type="PANTHER" id="PTHR45348">
    <property type="entry name" value="HYPOTHETICAL OXIDOREDUCTASE (EUROFUNG)"/>
    <property type="match status" value="1"/>
</dbReference>
<dbReference type="InterPro" id="IPR013149">
    <property type="entry name" value="ADH-like_C"/>
</dbReference>
<reference evidence="4" key="2">
    <citation type="submission" date="2023-06" db="EMBL/GenBank/DDBJ databases">
        <authorList>
            <consortium name="Lawrence Berkeley National Laboratory"/>
            <person name="Haridas S."/>
            <person name="Hensen N."/>
            <person name="Bonometti L."/>
            <person name="Westerberg I."/>
            <person name="Brannstrom I.O."/>
            <person name="Guillou S."/>
            <person name="Cros-Aarteil S."/>
            <person name="Calhoun S."/>
            <person name="Kuo A."/>
            <person name="Mondo S."/>
            <person name="Pangilinan J."/>
            <person name="Riley R."/>
            <person name="Labutti K."/>
            <person name="Andreopoulos B."/>
            <person name="Lipzen A."/>
            <person name="Chen C."/>
            <person name="Yanf M."/>
            <person name="Daum C."/>
            <person name="Ng V."/>
            <person name="Clum A."/>
            <person name="Steindorff A."/>
            <person name="Ohm R."/>
            <person name="Martin F."/>
            <person name="Silar P."/>
            <person name="Natvig D."/>
            <person name="Lalanne C."/>
            <person name="Gautier V."/>
            <person name="Ament-Velasquez S.L."/>
            <person name="Kruys A."/>
            <person name="Hutchinson M.I."/>
            <person name="Powell A.J."/>
            <person name="Barry K."/>
            <person name="Miller A.N."/>
            <person name="Grigoriev I.V."/>
            <person name="Debuchy R."/>
            <person name="Gladieux P."/>
            <person name="Thoren M.H."/>
            <person name="Johannesson H."/>
        </authorList>
    </citation>
    <scope>NUCLEOTIDE SEQUENCE</scope>
    <source>
        <strain evidence="4">CBS 958.72</strain>
    </source>
</reference>
<dbReference type="InterPro" id="IPR011032">
    <property type="entry name" value="GroES-like_sf"/>
</dbReference>
<dbReference type="InterPro" id="IPR020843">
    <property type="entry name" value="ER"/>
</dbReference>
<evidence type="ECO:0000259" key="3">
    <source>
        <dbReference type="SMART" id="SM00829"/>
    </source>
</evidence>
<dbReference type="SUPFAM" id="SSF50129">
    <property type="entry name" value="GroES-like"/>
    <property type="match status" value="1"/>
</dbReference>
<protein>
    <submittedName>
        <fullName evidence="4">Chaperonin 10-like protein</fullName>
    </submittedName>
</protein>
<dbReference type="PANTHER" id="PTHR45348:SF5">
    <property type="entry name" value="OXIDOREDUCTASE, PUTATIVE (AFU_ORTHOLOGUE AFUA_8G01420)-RELATED"/>
    <property type="match status" value="1"/>
</dbReference>
<comment type="similarity">
    <text evidence="1">Belongs to the zinc-containing alcohol dehydrogenase family.</text>
</comment>
<dbReference type="InterPro" id="IPR047122">
    <property type="entry name" value="Trans-enoyl_RdTase-like"/>
</dbReference>
<evidence type="ECO:0000256" key="1">
    <source>
        <dbReference type="ARBA" id="ARBA00008072"/>
    </source>
</evidence>
<dbReference type="Pfam" id="PF08240">
    <property type="entry name" value="ADH_N"/>
    <property type="match status" value="1"/>
</dbReference>
<evidence type="ECO:0000313" key="5">
    <source>
        <dbReference type="Proteomes" id="UP001287356"/>
    </source>
</evidence>
<name>A0AAE0NFA9_9PEZI</name>
<gene>
    <name evidence="4" type="ORF">B0T24DRAFT_195163</name>
</gene>
<sequence length="349" mass="37137">MQELVLYGVPKFTSQRRTVDIPTPGPDEVLIKVVAAGLNPKDWKFTKRRGEDRALNAGDDMSGIVERVGSNVFEYKQGDRVAAFHRMGEPFGTYAEYAIAPASTTFFLAPGISFEAGAGLPLSSMTAALGLYQGLGLPLPTVAGQKDTPVLIYGGATAVGAFALQLAKLSKLSPIITVAGSGIEFVESLGAATHIIDYRKGGVARAILAALGGKQVHHALDAVSGKKSYEIVSEVLAASGGGKINMLDPVEDEGWKFPDNIELSLTFVASSYSQKHPGITEEQAEADGEFAYYFYRYISYLLAHGTFKPHPHEVIPNGLEGITEGVQSLHDGKVSAKKLIARIADTPGL</sequence>
<dbReference type="GO" id="GO:0016651">
    <property type="term" value="F:oxidoreductase activity, acting on NAD(P)H"/>
    <property type="evidence" value="ECO:0007669"/>
    <property type="project" value="InterPro"/>
</dbReference>
<dbReference type="AlphaFoldDB" id="A0AAE0NFA9"/>
<comment type="caution">
    <text evidence="4">The sequence shown here is derived from an EMBL/GenBank/DDBJ whole genome shotgun (WGS) entry which is preliminary data.</text>
</comment>
<evidence type="ECO:0000313" key="4">
    <source>
        <dbReference type="EMBL" id="KAK3380443.1"/>
    </source>
</evidence>
<dbReference type="Gene3D" id="3.40.50.720">
    <property type="entry name" value="NAD(P)-binding Rossmann-like Domain"/>
    <property type="match status" value="1"/>
</dbReference>